<evidence type="ECO:0000313" key="3">
    <source>
        <dbReference type="Proteomes" id="UP000050668"/>
    </source>
</evidence>
<reference evidence="3" key="1">
    <citation type="submission" date="2015-07" db="EMBL/GenBank/DDBJ databases">
        <title>Fjat-14205 dsm 2895.</title>
        <authorList>
            <person name="Liu B."/>
            <person name="Wang J."/>
            <person name="Zhu Y."/>
            <person name="Liu G."/>
            <person name="Chen Q."/>
            <person name="Chen Z."/>
            <person name="Lan J."/>
            <person name="Che J."/>
            <person name="Ge C."/>
            <person name="Shi H."/>
            <person name="Pan Z."/>
            <person name="Liu X."/>
        </authorList>
    </citation>
    <scope>NUCLEOTIDE SEQUENCE [LARGE SCALE GENOMIC DNA]</scope>
    <source>
        <strain evidence="3">DSM 25560</strain>
    </source>
</reference>
<gene>
    <name evidence="2" type="ORF">AEA09_16740</name>
</gene>
<dbReference type="EMBL" id="LGRV01000007">
    <property type="protein sequence ID" value="KOS66397.1"/>
    <property type="molecule type" value="Genomic_DNA"/>
</dbReference>
<dbReference type="InterPro" id="IPR056944">
    <property type="entry name" value="Tubby_C-like"/>
</dbReference>
<protein>
    <recommendedName>
        <fullName evidence="1">Tubby C-terminal domain-containing protein</fullName>
    </recommendedName>
</protein>
<accession>A0ABR5JWQ1</accession>
<organism evidence="2 3">
    <name type="scientific">Lysinibacillus contaminans</name>
    <dbReference type="NCBI Taxonomy" id="1293441"/>
    <lineage>
        <taxon>Bacteria</taxon>
        <taxon>Bacillati</taxon>
        <taxon>Bacillota</taxon>
        <taxon>Bacilli</taxon>
        <taxon>Bacillales</taxon>
        <taxon>Bacillaceae</taxon>
        <taxon>Lysinibacillus</taxon>
    </lineage>
</organism>
<sequence>MQIYSYSIPESDSFYTRIPIYNEDEKIISIIKKNRHRILTQLFHMLLQSGMPHCYKAISIDNSPIYEIDCVFTGVRYTLHSYNAMNKISIKQNRVQLIEKMQTFMINGNVYQFEKDYSWSGTLKLNGEKIAFIINLDHTNINLTKRIRIEAINDDIASLIAIMYQTFVYPQ</sequence>
<keyword evidence="3" id="KW-1185">Reference proteome</keyword>
<dbReference type="Proteomes" id="UP000050668">
    <property type="component" value="Unassembled WGS sequence"/>
</dbReference>
<evidence type="ECO:0000313" key="2">
    <source>
        <dbReference type="EMBL" id="KOS66397.1"/>
    </source>
</evidence>
<proteinExistence type="predicted"/>
<name>A0ABR5JWQ1_9BACI</name>
<evidence type="ECO:0000259" key="1">
    <source>
        <dbReference type="Pfam" id="PF23728"/>
    </source>
</evidence>
<dbReference type="RefSeq" id="WP_053585092.1">
    <property type="nucleotide sequence ID" value="NZ_LGRV01000007.1"/>
</dbReference>
<comment type="caution">
    <text evidence="2">The sequence shown here is derived from an EMBL/GenBank/DDBJ whole genome shotgun (WGS) entry which is preliminary data.</text>
</comment>
<dbReference type="Pfam" id="PF23728">
    <property type="entry name" value="Tubby_C_like"/>
    <property type="match status" value="1"/>
</dbReference>
<feature type="domain" description="Tubby C-terminal" evidence="1">
    <location>
        <begin position="4"/>
        <end position="169"/>
    </location>
</feature>